<comment type="caution">
    <text evidence="1">The sequence shown here is derived from an EMBL/GenBank/DDBJ whole genome shotgun (WGS) entry which is preliminary data.</text>
</comment>
<dbReference type="EMBL" id="CATQJL010000316">
    <property type="protein sequence ID" value="CAJ0606441.1"/>
    <property type="molecule type" value="Genomic_DNA"/>
</dbReference>
<dbReference type="AlphaFoldDB" id="A0AA36MBX5"/>
<keyword evidence="2" id="KW-1185">Reference proteome</keyword>
<sequence length="323" mass="37285">MDFFVRNGDVLLNDTNVKTLAQNTKRNAAYKKLLNELQEEFGFETNEKKIQNHFDHIRSRVVSKGMAFKKGLSAEKRYRMATGGGNSWEEEANFSKNNDCHPFNTDSEEILWRYYDKTPMTEPFKKGESMVGKRKLCTEHYEENEAEAEPIMDDFESDSDHCDVPSKRKRITEDFVESHPGRTHYGIRDDVEYENLFNRRLAENDMNCRHLFYANAAVKDFVRMTQGLHYLLELRRLNAGDVVQYTETPLQRSERLLDDSSSFGVLPVKPPLPDVILCCPLPERRHHTHTPGVGKAGIAQEAISWASTTFVELGSCLRMLSYE</sequence>
<proteinExistence type="predicted"/>
<organism evidence="1 2">
    <name type="scientific">Cylicocyclus nassatus</name>
    <name type="common">Nematode worm</name>
    <dbReference type="NCBI Taxonomy" id="53992"/>
    <lineage>
        <taxon>Eukaryota</taxon>
        <taxon>Metazoa</taxon>
        <taxon>Ecdysozoa</taxon>
        <taxon>Nematoda</taxon>
        <taxon>Chromadorea</taxon>
        <taxon>Rhabditida</taxon>
        <taxon>Rhabditina</taxon>
        <taxon>Rhabditomorpha</taxon>
        <taxon>Strongyloidea</taxon>
        <taxon>Strongylidae</taxon>
        <taxon>Cylicocyclus</taxon>
    </lineage>
</organism>
<dbReference type="Proteomes" id="UP001176961">
    <property type="component" value="Unassembled WGS sequence"/>
</dbReference>
<evidence type="ECO:0000313" key="1">
    <source>
        <dbReference type="EMBL" id="CAJ0606441.1"/>
    </source>
</evidence>
<evidence type="ECO:0000313" key="2">
    <source>
        <dbReference type="Proteomes" id="UP001176961"/>
    </source>
</evidence>
<protein>
    <submittedName>
        <fullName evidence="1">Uncharacterized protein</fullName>
    </submittedName>
</protein>
<name>A0AA36MBX5_CYLNA</name>
<gene>
    <name evidence="1" type="ORF">CYNAS_LOCUS18424</name>
</gene>
<accession>A0AA36MBX5</accession>
<reference evidence="1" key="1">
    <citation type="submission" date="2023-07" db="EMBL/GenBank/DDBJ databases">
        <authorList>
            <consortium name="CYATHOMIX"/>
        </authorList>
    </citation>
    <scope>NUCLEOTIDE SEQUENCE</scope>
    <source>
        <strain evidence="1">N/A</strain>
    </source>
</reference>